<evidence type="ECO:0000256" key="9">
    <source>
        <dbReference type="ARBA" id="ARBA00048798"/>
    </source>
</evidence>
<comment type="cofactor">
    <cofactor evidence="1">
        <name>pyridoxal 5'-phosphate</name>
        <dbReference type="ChEBI" id="CHEBI:597326"/>
    </cofactor>
</comment>
<dbReference type="GO" id="GO:0004084">
    <property type="term" value="F:branched-chain-amino-acid transaminase activity"/>
    <property type="evidence" value="ECO:0007669"/>
    <property type="project" value="UniProtKB-EC"/>
</dbReference>
<keyword evidence="12" id="KW-1185">Reference proteome</keyword>
<evidence type="ECO:0000256" key="6">
    <source>
        <dbReference type="ARBA" id="ARBA00013053"/>
    </source>
</evidence>
<dbReference type="EMBL" id="CP046566">
    <property type="protein sequence ID" value="QGW27797.1"/>
    <property type="molecule type" value="Genomic_DNA"/>
</dbReference>
<gene>
    <name evidence="11" type="ORF">GLV81_06535</name>
</gene>
<evidence type="ECO:0000256" key="8">
    <source>
        <dbReference type="ARBA" id="ARBA00048212"/>
    </source>
</evidence>
<dbReference type="Proteomes" id="UP000426027">
    <property type="component" value="Chromosome"/>
</dbReference>
<dbReference type="PANTHER" id="PTHR42743:SF11">
    <property type="entry name" value="AMINODEOXYCHORISMATE LYASE"/>
    <property type="match status" value="1"/>
</dbReference>
<accession>A0A6I6G6A8</accession>
<protein>
    <recommendedName>
        <fullName evidence="6">branched-chain-amino-acid transaminase</fullName>
        <ecNumber evidence="6">2.6.1.42</ecNumber>
    </recommendedName>
</protein>
<comment type="catalytic activity">
    <reaction evidence="10">
        <text>L-leucine + 2-oxoglutarate = 4-methyl-2-oxopentanoate + L-glutamate</text>
        <dbReference type="Rhea" id="RHEA:18321"/>
        <dbReference type="ChEBI" id="CHEBI:16810"/>
        <dbReference type="ChEBI" id="CHEBI:17865"/>
        <dbReference type="ChEBI" id="CHEBI:29985"/>
        <dbReference type="ChEBI" id="CHEBI:57427"/>
        <dbReference type="EC" id="2.6.1.42"/>
    </reaction>
</comment>
<dbReference type="Pfam" id="PF01063">
    <property type="entry name" value="Aminotran_4"/>
    <property type="match status" value="1"/>
</dbReference>
<evidence type="ECO:0000256" key="1">
    <source>
        <dbReference type="ARBA" id="ARBA00001933"/>
    </source>
</evidence>
<evidence type="ECO:0000313" key="12">
    <source>
        <dbReference type="Proteomes" id="UP000426027"/>
    </source>
</evidence>
<dbReference type="GO" id="GO:0008652">
    <property type="term" value="P:amino acid biosynthetic process"/>
    <property type="evidence" value="ECO:0007669"/>
    <property type="project" value="UniProtKB-ARBA"/>
</dbReference>
<evidence type="ECO:0000256" key="4">
    <source>
        <dbReference type="ARBA" id="ARBA00005072"/>
    </source>
</evidence>
<dbReference type="InterPro" id="IPR043131">
    <property type="entry name" value="BCAT-like_N"/>
</dbReference>
<dbReference type="Gene3D" id="3.30.470.10">
    <property type="match status" value="1"/>
</dbReference>
<name>A0A6I6G6A8_9BACT</name>
<dbReference type="InterPro" id="IPR043132">
    <property type="entry name" value="BCAT-like_C"/>
</dbReference>
<dbReference type="PANTHER" id="PTHR42743">
    <property type="entry name" value="AMINO-ACID AMINOTRANSFERASE"/>
    <property type="match status" value="1"/>
</dbReference>
<dbReference type="FunFam" id="3.20.10.10:FF:000002">
    <property type="entry name" value="D-alanine aminotransferase"/>
    <property type="match status" value="1"/>
</dbReference>
<dbReference type="AlphaFoldDB" id="A0A6I6G6A8"/>
<sequence>MANLHPYCIINGSLQPRSTAAIGLDDMALNRGYGVFDFFKVLQGIPLHIEAHLQRLFHSAQRMHLQIDEDAEGWKSLIQQLLDANHVQNAGVKILVTAGYATNGYSIASPNIIITTQALPAKKEADYSKGISVITHEYQREMPDVKSINYTRGIWLLPQIAAAGASDVLYYANDLVSESPRSNVFVVNEAGTLLTPEHNMLKGITRQQVLQLASQHVAVSCTDVTIADLRNAAEVFITSTTKGILSVTTIDGKPVGNGLPGKVTLQLMQALEMHEMQILAAAKSH</sequence>
<comment type="pathway">
    <text evidence="4">Amino-acid biosynthesis; L-leucine biosynthesis; L-leucine from 3-methyl-2-oxobutanoate: step 4/4.</text>
</comment>
<comment type="pathway">
    <text evidence="3">Amino-acid biosynthesis; L-valine biosynthesis; L-valine from pyruvate: step 4/4.</text>
</comment>
<evidence type="ECO:0000313" key="11">
    <source>
        <dbReference type="EMBL" id="QGW27797.1"/>
    </source>
</evidence>
<dbReference type="Gene3D" id="3.20.10.10">
    <property type="entry name" value="D-amino Acid Aminotransferase, subunit A, domain 2"/>
    <property type="match status" value="1"/>
</dbReference>
<organism evidence="11 12">
    <name type="scientific">Phnomibacter ginsenosidimutans</name>
    <dbReference type="NCBI Taxonomy" id="2676868"/>
    <lineage>
        <taxon>Bacteria</taxon>
        <taxon>Pseudomonadati</taxon>
        <taxon>Bacteroidota</taxon>
        <taxon>Chitinophagia</taxon>
        <taxon>Chitinophagales</taxon>
        <taxon>Chitinophagaceae</taxon>
        <taxon>Phnomibacter</taxon>
    </lineage>
</organism>
<evidence type="ECO:0000256" key="7">
    <source>
        <dbReference type="ARBA" id="ARBA00022898"/>
    </source>
</evidence>
<comment type="catalytic activity">
    <reaction evidence="9">
        <text>L-isoleucine + 2-oxoglutarate = (S)-3-methyl-2-oxopentanoate + L-glutamate</text>
        <dbReference type="Rhea" id="RHEA:24801"/>
        <dbReference type="ChEBI" id="CHEBI:16810"/>
        <dbReference type="ChEBI" id="CHEBI:29985"/>
        <dbReference type="ChEBI" id="CHEBI:35146"/>
        <dbReference type="ChEBI" id="CHEBI:58045"/>
        <dbReference type="EC" id="2.6.1.42"/>
    </reaction>
</comment>
<dbReference type="RefSeq" id="WP_157477899.1">
    <property type="nucleotide sequence ID" value="NZ_CP046566.1"/>
</dbReference>
<evidence type="ECO:0000256" key="5">
    <source>
        <dbReference type="ARBA" id="ARBA00009320"/>
    </source>
</evidence>
<dbReference type="EC" id="2.6.1.42" evidence="6"/>
<comment type="pathway">
    <text evidence="2">Amino-acid biosynthesis; L-isoleucine biosynthesis; L-isoleucine from 2-oxobutanoate: step 4/4.</text>
</comment>
<dbReference type="InterPro" id="IPR050571">
    <property type="entry name" value="Class-IV_PLP-Dep_Aminotrnsfr"/>
</dbReference>
<keyword evidence="11" id="KW-0808">Transferase</keyword>
<dbReference type="GO" id="GO:0046394">
    <property type="term" value="P:carboxylic acid biosynthetic process"/>
    <property type="evidence" value="ECO:0007669"/>
    <property type="project" value="UniProtKB-ARBA"/>
</dbReference>
<keyword evidence="11" id="KW-0032">Aminotransferase</keyword>
<evidence type="ECO:0000256" key="3">
    <source>
        <dbReference type="ARBA" id="ARBA00004931"/>
    </source>
</evidence>
<dbReference type="CDD" id="cd00449">
    <property type="entry name" value="PLPDE_IV"/>
    <property type="match status" value="1"/>
</dbReference>
<dbReference type="InterPro" id="IPR001544">
    <property type="entry name" value="Aminotrans_IV"/>
</dbReference>
<dbReference type="InterPro" id="IPR036038">
    <property type="entry name" value="Aminotransferase-like"/>
</dbReference>
<comment type="similarity">
    <text evidence="5">Belongs to the class-IV pyridoxal-phosphate-dependent aminotransferase family.</text>
</comment>
<dbReference type="SUPFAM" id="SSF56752">
    <property type="entry name" value="D-aminoacid aminotransferase-like PLP-dependent enzymes"/>
    <property type="match status" value="1"/>
</dbReference>
<keyword evidence="7" id="KW-0663">Pyridoxal phosphate</keyword>
<comment type="catalytic activity">
    <reaction evidence="8">
        <text>L-valine + 2-oxoglutarate = 3-methyl-2-oxobutanoate + L-glutamate</text>
        <dbReference type="Rhea" id="RHEA:24813"/>
        <dbReference type="ChEBI" id="CHEBI:11851"/>
        <dbReference type="ChEBI" id="CHEBI:16810"/>
        <dbReference type="ChEBI" id="CHEBI:29985"/>
        <dbReference type="ChEBI" id="CHEBI:57762"/>
        <dbReference type="EC" id="2.6.1.42"/>
    </reaction>
</comment>
<reference evidence="11 12" key="1">
    <citation type="submission" date="2019-11" db="EMBL/GenBank/DDBJ databases">
        <authorList>
            <person name="Im W.T."/>
        </authorList>
    </citation>
    <scope>NUCLEOTIDE SEQUENCE [LARGE SCALE GENOMIC DNA]</scope>
    <source>
        <strain evidence="11 12">SB-02</strain>
    </source>
</reference>
<evidence type="ECO:0000256" key="2">
    <source>
        <dbReference type="ARBA" id="ARBA00004824"/>
    </source>
</evidence>
<dbReference type="KEGG" id="fls:GLV81_06535"/>
<evidence type="ECO:0000256" key="10">
    <source>
        <dbReference type="ARBA" id="ARBA00049229"/>
    </source>
</evidence>
<proteinExistence type="inferred from homology"/>